<name>A0A2S7C6U1_9XANT</name>
<dbReference type="AlphaFoldDB" id="A0A2S7C6U1"/>
<evidence type="ECO:0000313" key="2">
    <source>
        <dbReference type="Proteomes" id="UP000238908"/>
    </source>
</evidence>
<protein>
    <submittedName>
        <fullName evidence="1">Uncharacterized protein</fullName>
    </submittedName>
</protein>
<sequence>MTLPSLICHITHGAGRHHLEKSHAYLLSDRTWRSLIVGLASPQLRCNAVLRVKSACERAGYPDVTCASTRCRRASTCTPCARNVLTGLTAQCKHCTALPHPAGLQEIHMLALNYHGSRDVRVETVPDP</sequence>
<comment type="caution">
    <text evidence="1">The sequence shown here is derived from an EMBL/GenBank/DDBJ whole genome shotgun (WGS) entry which is preliminary data.</text>
</comment>
<dbReference type="Proteomes" id="UP000238908">
    <property type="component" value="Unassembled WGS sequence"/>
</dbReference>
<evidence type="ECO:0000313" key="1">
    <source>
        <dbReference type="EMBL" id="PPU57273.1"/>
    </source>
</evidence>
<organism evidence="1 2">
    <name type="scientific">Xanthomonas dyei</name>
    <dbReference type="NCBI Taxonomy" id="743699"/>
    <lineage>
        <taxon>Bacteria</taxon>
        <taxon>Pseudomonadati</taxon>
        <taxon>Pseudomonadota</taxon>
        <taxon>Gammaproteobacteria</taxon>
        <taxon>Lysobacterales</taxon>
        <taxon>Lysobacteraceae</taxon>
        <taxon>Xanthomonas</taxon>
    </lineage>
</organism>
<reference evidence="1 2" key="1">
    <citation type="submission" date="2016-08" db="EMBL/GenBank/DDBJ databases">
        <authorList>
            <person name="Seilhamer J.J."/>
        </authorList>
    </citation>
    <scope>NUCLEOTIDE SEQUENCE [LARGE SCALE GENOMIC DNA]</scope>
    <source>
        <strain evidence="1 2">CFBP7245</strain>
    </source>
</reference>
<dbReference type="EMBL" id="MDEE01000007">
    <property type="protein sequence ID" value="PPU57273.1"/>
    <property type="molecule type" value="Genomic_DNA"/>
</dbReference>
<proteinExistence type="predicted"/>
<accession>A0A2S7C6U1</accession>
<gene>
    <name evidence="1" type="ORF">XdyCFBP7245_06940</name>
</gene>